<evidence type="ECO:0000259" key="5">
    <source>
        <dbReference type="Pfam" id="PF26002"/>
    </source>
</evidence>
<sequence>MSQPFTMKRTKSPRLLGEVVLFQTPINTWITSFIVLIVVVSLIYLLNGEYAKKSKVNGVIISSMGIARVKAKAGGTIEKQFFKAGDKIKKGDVLYLISTKRRNLQNQDHDASILAELRRSKEILQSKLVNFQELNKLRLESLNKDLAGKKIELKSLIRQNQLLTDNARISQEMLTGLNQLKQQNLVSEQTYNQSYEKNLGISLRQEEMALQVSNIENQIARLNSQIKEHPIQSKIQENELQESISSLNQRIVDVLARRDYTIVSPVDGIVATNLTKLGQIVQPGQALQTILPDNSKFQAELHIPSHAIGFVKSEQVVYMRYSAFPYQHYGLQKGFIAEVSSVISHPAELQQGVVVSNPVYKAIVNLDSQTVRAAGKDVPLHVGMTLEASVTLDSRNIWQWILEPIFSLKGKL</sequence>
<gene>
    <name evidence="6" type="ORF">FLL45_05310</name>
</gene>
<dbReference type="PANTHER" id="PTHR30386">
    <property type="entry name" value="MEMBRANE FUSION SUBUNIT OF EMRAB-TOLC MULTIDRUG EFFLUX PUMP"/>
    <property type="match status" value="1"/>
</dbReference>
<keyword evidence="7" id="KW-1185">Reference proteome</keyword>
<reference evidence="6 7" key="1">
    <citation type="submission" date="2019-06" db="EMBL/GenBank/DDBJ databases">
        <title>Draft genome of Aliikangiella marina GYP-15.</title>
        <authorList>
            <person name="Wang G."/>
        </authorList>
    </citation>
    <scope>NUCLEOTIDE SEQUENCE [LARGE SCALE GENOMIC DNA]</scope>
    <source>
        <strain evidence="6 7">GYP-15</strain>
    </source>
</reference>
<comment type="similarity">
    <text evidence="1">Belongs to the membrane fusion protein (MFP) (TC 8.A.1) family.</text>
</comment>
<dbReference type="PRINTS" id="PR01490">
    <property type="entry name" value="RTXTOXIND"/>
</dbReference>
<dbReference type="Proteomes" id="UP000317839">
    <property type="component" value="Unassembled WGS sequence"/>
</dbReference>
<dbReference type="Gene3D" id="2.40.30.170">
    <property type="match status" value="1"/>
</dbReference>
<name>A0A545TJF2_9GAMM</name>
<keyword evidence="2" id="KW-0175">Coiled coil</keyword>
<evidence type="ECO:0000256" key="2">
    <source>
        <dbReference type="SAM" id="Coils"/>
    </source>
</evidence>
<dbReference type="AlphaFoldDB" id="A0A545TJF2"/>
<dbReference type="Gene3D" id="2.40.50.100">
    <property type="match status" value="1"/>
</dbReference>
<dbReference type="EMBL" id="VIKR01000001">
    <property type="protein sequence ID" value="TQV77364.1"/>
    <property type="molecule type" value="Genomic_DNA"/>
</dbReference>
<dbReference type="Pfam" id="PF25917">
    <property type="entry name" value="BSH_RND"/>
    <property type="match status" value="1"/>
</dbReference>
<evidence type="ECO:0000256" key="3">
    <source>
        <dbReference type="SAM" id="Phobius"/>
    </source>
</evidence>
<keyword evidence="3" id="KW-0472">Membrane</keyword>
<dbReference type="PANTHER" id="PTHR30386:SF28">
    <property type="entry name" value="EXPORTED PROTEIN"/>
    <property type="match status" value="1"/>
</dbReference>
<evidence type="ECO:0000256" key="1">
    <source>
        <dbReference type="ARBA" id="ARBA00009477"/>
    </source>
</evidence>
<organism evidence="6 7">
    <name type="scientific">Aliikangiella marina</name>
    <dbReference type="NCBI Taxonomy" id="1712262"/>
    <lineage>
        <taxon>Bacteria</taxon>
        <taxon>Pseudomonadati</taxon>
        <taxon>Pseudomonadota</taxon>
        <taxon>Gammaproteobacteria</taxon>
        <taxon>Oceanospirillales</taxon>
        <taxon>Pleioneaceae</taxon>
        <taxon>Aliikangiella</taxon>
    </lineage>
</organism>
<dbReference type="InterPro" id="IPR058982">
    <property type="entry name" value="Beta-barrel_AprE"/>
</dbReference>
<proteinExistence type="inferred from homology"/>
<feature type="domain" description="AprE-like beta-barrel" evidence="5">
    <location>
        <begin position="299"/>
        <end position="391"/>
    </location>
</feature>
<dbReference type="InterPro" id="IPR050739">
    <property type="entry name" value="MFP"/>
</dbReference>
<dbReference type="OrthoDB" id="9775513at2"/>
<dbReference type="SUPFAM" id="SSF111369">
    <property type="entry name" value="HlyD-like secretion proteins"/>
    <property type="match status" value="1"/>
</dbReference>
<evidence type="ECO:0000313" key="7">
    <source>
        <dbReference type="Proteomes" id="UP000317839"/>
    </source>
</evidence>
<dbReference type="RefSeq" id="WP_142940936.1">
    <property type="nucleotide sequence ID" value="NZ_VIKR01000001.1"/>
</dbReference>
<keyword evidence="3" id="KW-1133">Transmembrane helix</keyword>
<evidence type="ECO:0000313" key="6">
    <source>
        <dbReference type="EMBL" id="TQV77364.1"/>
    </source>
</evidence>
<dbReference type="Pfam" id="PF26002">
    <property type="entry name" value="Beta-barrel_AprE"/>
    <property type="match status" value="1"/>
</dbReference>
<dbReference type="InterPro" id="IPR058625">
    <property type="entry name" value="MdtA-like_BSH"/>
</dbReference>
<feature type="transmembrane region" description="Helical" evidence="3">
    <location>
        <begin position="26"/>
        <end position="46"/>
    </location>
</feature>
<feature type="coiled-coil region" evidence="2">
    <location>
        <begin position="114"/>
        <end position="159"/>
    </location>
</feature>
<keyword evidence="3" id="KW-0812">Transmembrane</keyword>
<feature type="domain" description="Multidrug resistance protein MdtA-like barrel-sandwich hybrid" evidence="4">
    <location>
        <begin position="67"/>
        <end position="291"/>
    </location>
</feature>
<evidence type="ECO:0000259" key="4">
    <source>
        <dbReference type="Pfam" id="PF25917"/>
    </source>
</evidence>
<comment type="caution">
    <text evidence="6">The sequence shown here is derived from an EMBL/GenBank/DDBJ whole genome shotgun (WGS) entry which is preliminary data.</text>
</comment>
<protein>
    <submittedName>
        <fullName evidence="6">HlyD family efflux transporter periplasmic adaptor subunit</fullName>
    </submittedName>
</protein>
<accession>A0A545TJF2</accession>